<sequence length="76" mass="8397">MSKKDKKIEIQINDAKVVVNKATIEGFELLVGKKVIGQIVEIDGKFAVVDKENVAGFHKKMDDAVAAIIESYNLNH</sequence>
<evidence type="ECO:0000313" key="3">
    <source>
        <dbReference type="Proteomes" id="UP000027855"/>
    </source>
</evidence>
<protein>
    <submittedName>
        <fullName evidence="2">DUF2969 domain-containing protein</fullName>
    </submittedName>
</protein>
<reference evidence="2 4" key="2">
    <citation type="submission" date="2019-06" db="EMBL/GenBank/DDBJ databases">
        <title>Genome Announcement To Ensure Probiotic Safety of Streptococcus salivarius UBSS01.</title>
        <authorList>
            <person name="Sulthana A."/>
            <person name="Lakshmi S.G."/>
            <person name="Madempudi R.S."/>
        </authorList>
    </citation>
    <scope>NUCLEOTIDE SEQUENCE [LARGE SCALE GENOMIC DNA]</scope>
    <source>
        <strain evidence="2 4">UBSS01</strain>
    </source>
</reference>
<dbReference type="Proteomes" id="UP000027855">
    <property type="component" value="Unassembled WGS sequence"/>
</dbReference>
<dbReference type="InterPro" id="IPR021351">
    <property type="entry name" value="DUF2969"/>
</dbReference>
<dbReference type="EMBL" id="VDCW01000004">
    <property type="protein sequence ID" value="TNF67847.1"/>
    <property type="molecule type" value="Genomic_DNA"/>
</dbReference>
<comment type="caution">
    <text evidence="1">The sequence shown here is derived from an EMBL/GenBank/DDBJ whole genome shotgun (WGS) entry which is preliminary data.</text>
</comment>
<evidence type="ECO:0000313" key="4">
    <source>
        <dbReference type="Proteomes" id="UP000308186"/>
    </source>
</evidence>
<reference evidence="1 3" key="1">
    <citation type="submission" date="2014-04" db="EMBL/GenBank/DDBJ databases">
        <title>Variable characteristics of bacteriocin-producing Streptococcus salivarius strains isolated from Malaysian subjects.</title>
        <authorList>
            <person name="Philip K."/>
            <person name="Barbour A."/>
        </authorList>
    </citation>
    <scope>NUCLEOTIDE SEQUENCE [LARGE SCALE GENOMIC DNA]</scope>
    <source>
        <strain evidence="1 3">NU10</strain>
    </source>
</reference>
<organism evidence="1 3">
    <name type="scientific">Streptococcus salivarius</name>
    <dbReference type="NCBI Taxonomy" id="1304"/>
    <lineage>
        <taxon>Bacteria</taxon>
        <taxon>Bacillati</taxon>
        <taxon>Bacillota</taxon>
        <taxon>Bacilli</taxon>
        <taxon>Lactobacillales</taxon>
        <taxon>Streptococcaceae</taxon>
        <taxon>Streptococcus</taxon>
    </lineage>
</organism>
<dbReference type="Pfam" id="PF11184">
    <property type="entry name" value="DUF2969"/>
    <property type="match status" value="1"/>
</dbReference>
<gene>
    <name evidence="1" type="ORF">DL07_02995</name>
    <name evidence="2" type="ORF">FBF48_04015</name>
</gene>
<evidence type="ECO:0000313" key="1">
    <source>
        <dbReference type="EMBL" id="KEO45183.1"/>
    </source>
</evidence>
<dbReference type="RefSeq" id="WP_002890369.1">
    <property type="nucleotide sequence ID" value="NZ_CABIZY010000003.1"/>
</dbReference>
<name>A0A074JI45_STRSL</name>
<dbReference type="EMBL" id="JJMT01000014">
    <property type="protein sequence ID" value="KEO45183.1"/>
    <property type="molecule type" value="Genomic_DNA"/>
</dbReference>
<dbReference type="AlphaFoldDB" id="A0A074JI45"/>
<evidence type="ECO:0000313" key="2">
    <source>
        <dbReference type="EMBL" id="TNF67847.1"/>
    </source>
</evidence>
<accession>A0A074JI45</accession>
<proteinExistence type="predicted"/>
<dbReference type="Proteomes" id="UP000308186">
    <property type="component" value="Unassembled WGS sequence"/>
</dbReference>